<dbReference type="Proteomes" id="UP000029488">
    <property type="component" value="Chromosome"/>
</dbReference>
<comment type="pathway">
    <text evidence="1 4">Protein modification; protein glycosylation.</text>
</comment>
<comment type="function">
    <text evidence="4">Required for polymorphic O-glycosylation of the serine-rich repeat protein in this bacteria. A stabilizing protein that is part of the accessory SecA2/SecY2 system specifically required to export serine-rich repeat cell wall proteins usually encoded upstream in the same operon. The GtfA-GtfB complex adds GlcNAc from UDP-GlcNAc to the substrate protein, attaching the first sugar residue. Stabilizes the glycosylation activity of GtfA. Has no N-acetylglucosaminyl transferase activity on its own.</text>
</comment>
<evidence type="ECO:0000256" key="3">
    <source>
        <dbReference type="ARBA" id="ARBA00023136"/>
    </source>
</evidence>
<accession>A0A089QAW1</accession>
<proteinExistence type="inferred from homology"/>
<reference evidence="5 6" key="1">
    <citation type="journal article" date="2014" name="BMC Genomics">
        <title>Unusual genome complexity in Lactobacillus salivarius JCM1046.</title>
        <authorList>
            <person name="Raftis E.J."/>
            <person name="Forde B.M."/>
            <person name="Claesson M.J."/>
            <person name="O'Toole P.W."/>
        </authorList>
    </citation>
    <scope>NUCLEOTIDE SEQUENCE [LARGE SCALE GENOMIC DNA]</scope>
    <source>
        <strain evidence="5 6">JCM1046</strain>
    </source>
</reference>
<dbReference type="NCBIfam" id="TIGR02919">
    <property type="entry name" value="accessory Sec system glycosylation chaperone GtfB"/>
    <property type="match status" value="1"/>
</dbReference>
<dbReference type="KEGG" id="lsj:LSJ_0070"/>
<evidence type="ECO:0000256" key="2">
    <source>
        <dbReference type="ARBA" id="ARBA00022475"/>
    </source>
</evidence>
<evidence type="ECO:0000256" key="1">
    <source>
        <dbReference type="ARBA" id="ARBA00004922"/>
    </source>
</evidence>
<dbReference type="GO" id="GO:0005886">
    <property type="term" value="C:plasma membrane"/>
    <property type="evidence" value="ECO:0007669"/>
    <property type="project" value="UniProtKB-SubCell"/>
</dbReference>
<dbReference type="HAMAP" id="MF_01473">
    <property type="entry name" value="GtfB"/>
    <property type="match status" value="1"/>
</dbReference>
<organism evidence="5 6">
    <name type="scientific">Ligilactobacillus salivarius</name>
    <dbReference type="NCBI Taxonomy" id="1624"/>
    <lineage>
        <taxon>Bacteria</taxon>
        <taxon>Bacillati</taxon>
        <taxon>Bacillota</taxon>
        <taxon>Bacilli</taxon>
        <taxon>Lactobacillales</taxon>
        <taxon>Lactobacillaceae</taxon>
        <taxon>Ligilactobacillus</taxon>
    </lineage>
</organism>
<dbReference type="GO" id="GO:0016740">
    <property type="term" value="F:transferase activity"/>
    <property type="evidence" value="ECO:0007669"/>
    <property type="project" value="UniProtKB-KW"/>
</dbReference>
<keyword evidence="5" id="KW-0808">Transferase</keyword>
<name>A0A089QAW1_9LACO</name>
<comment type="subcellular location">
    <subcellularLocation>
        <location evidence="4">Cell membrane</location>
        <topology evidence="4">Peripheral membrane protein</topology>
    </subcellularLocation>
</comment>
<keyword evidence="3 4" id="KW-0472">Membrane</keyword>
<dbReference type="EMBL" id="CP007646">
    <property type="protein sequence ID" value="AIR09840.1"/>
    <property type="molecule type" value="Genomic_DNA"/>
</dbReference>
<evidence type="ECO:0000313" key="6">
    <source>
        <dbReference type="Proteomes" id="UP000029488"/>
    </source>
</evidence>
<dbReference type="GO" id="GO:0017122">
    <property type="term" value="C:protein N-acetylglucosaminyltransferase complex"/>
    <property type="evidence" value="ECO:0007669"/>
    <property type="project" value="UniProtKB-UniRule"/>
</dbReference>
<dbReference type="AlphaFoldDB" id="A0A089QAW1"/>
<evidence type="ECO:0000256" key="4">
    <source>
        <dbReference type="HAMAP-Rule" id="MF_01473"/>
    </source>
</evidence>
<keyword evidence="2 4" id="KW-1003">Cell membrane</keyword>
<gene>
    <name evidence="4" type="primary">gtfB</name>
    <name evidence="5" type="ORF">LSJ_0070</name>
</gene>
<comment type="subunit">
    <text evidence="4">Forms a heterotetramer with 2 subunits each of GtfA and GtfB. Part of the accessory SecA2/SecY2 protein translocation apparatus.</text>
</comment>
<dbReference type="UniPathway" id="UPA00378"/>
<dbReference type="InterPro" id="IPR014268">
    <property type="entry name" value="GtfB"/>
</dbReference>
<evidence type="ECO:0000313" key="5">
    <source>
        <dbReference type="EMBL" id="AIR09840.1"/>
    </source>
</evidence>
<protein>
    <recommendedName>
        <fullName evidence="4">UDP-N-acetylglucosamine--peptide N-acetylglucosaminyltransferase stabilizing protein GtfB</fullName>
    </recommendedName>
    <alternativeName>
        <fullName evidence="4">Glycosyltransferase stabilizing protein GtfB</fullName>
    </alternativeName>
</protein>
<dbReference type="GO" id="GO:0031647">
    <property type="term" value="P:regulation of protein stability"/>
    <property type="evidence" value="ECO:0007669"/>
    <property type="project" value="UniProtKB-UniRule"/>
</dbReference>
<sequence length="443" mass="51814">MKVINLFENFGQKDLDLAKSLYMADIKHPTVVMNYSGFLPPEAESPFEYYIDQNSNGKTRYFNQIKHPDLWEVRGNNNVGEVYEINKKRANIIYTEPKHLRLVERVEWLNEAGKVRSIDHYDSHGNLFAETVCDNEGNHLLQTFFDASGKEKILRDFTTNRITLKLDQDEVIFDSLVDFVVYYLKERGYDNDDIYYNSLSLPLFVSLQLANTGKENDVLFWNEDVGQELPGNMAYLINNNTRTKKIIIQKKQVYNKVINMLPDNKKDMVSYLGTIYPHDRLNKQRKNILIMTNSDQIEHLKELVENLEGFHFYIGALTEMSSKLLSFDEYSNVTLYPNIVPEISEKLFKNCDIYLDINYGNEILGITRVAFRENMLILGFDSTIHNRTFIAPENIYHPDLYMKMTDKIRQAFSDADMLQDLLYKQRVAADDETIPNYKKKLIK</sequence>
<comment type="similarity">
    <text evidence="4">Belongs to the GtfB family.</text>
</comment>